<proteinExistence type="predicted"/>
<dbReference type="EMBL" id="BHXC01000007">
    <property type="protein sequence ID" value="GCB94430.1"/>
    <property type="molecule type" value="Genomic_DNA"/>
</dbReference>
<accession>A0A401RA14</accession>
<reference evidence="1 2" key="1">
    <citation type="journal article" date="2019" name="Microbiol. Resour. Announc.">
        <title>Draft Genome Sequence of the Most Traditional epsilon-Poly-l-Lysine Producer, Streptomyces albulus NBRC14147.</title>
        <authorList>
            <person name="Yamanaka K."/>
            <person name="Hamano Y."/>
        </authorList>
    </citation>
    <scope>NUCLEOTIDE SEQUENCE [LARGE SCALE GENOMIC DNA]</scope>
    <source>
        <strain evidence="1 2">NBRC 14147</strain>
    </source>
</reference>
<evidence type="ECO:0000313" key="2">
    <source>
        <dbReference type="Proteomes" id="UP000288351"/>
    </source>
</evidence>
<gene>
    <name evidence="1" type="ORF">SALB_07229</name>
</gene>
<evidence type="ECO:0000313" key="1">
    <source>
        <dbReference type="EMBL" id="GCB94430.1"/>
    </source>
</evidence>
<sequence length="166" mass="18292">MRRRSILLRADDERDRWLHELGGKPTSCRCALAAYAAFCSEYHSLYSQFAVVVSGSTSVGHRLARVFLEELASQWLAALRSASPSGFAWALLAEAVAPHRTGSVRNLYQRLGATEAGALLLRYRIGCSVTVASRAMGMSPDAFELLRRRALMNAVHDWHMPASDAV</sequence>
<name>A0A401RA14_STRNR</name>
<comment type="caution">
    <text evidence="1">The sequence shown here is derived from an EMBL/GenBank/DDBJ whole genome shotgun (WGS) entry which is preliminary data.</text>
</comment>
<dbReference type="Proteomes" id="UP000288351">
    <property type="component" value="Unassembled WGS sequence"/>
</dbReference>
<evidence type="ECO:0008006" key="3">
    <source>
        <dbReference type="Google" id="ProtNLM"/>
    </source>
</evidence>
<protein>
    <recommendedName>
        <fullName evidence="3">RNA polymerase sigma factor 70 region 4 type 2 domain-containing protein</fullName>
    </recommendedName>
</protein>
<dbReference type="AlphaFoldDB" id="A0A401RA14"/>
<organism evidence="1 2">
    <name type="scientific">Streptomyces noursei</name>
    <name type="common">Streptomyces albulus</name>
    <dbReference type="NCBI Taxonomy" id="1971"/>
    <lineage>
        <taxon>Bacteria</taxon>
        <taxon>Bacillati</taxon>
        <taxon>Actinomycetota</taxon>
        <taxon>Actinomycetes</taxon>
        <taxon>Kitasatosporales</taxon>
        <taxon>Streptomycetaceae</taxon>
        <taxon>Streptomyces</taxon>
    </lineage>
</organism>